<feature type="region of interest" description="Disordered" evidence="2">
    <location>
        <begin position="1104"/>
        <end position="1124"/>
    </location>
</feature>
<feature type="region of interest" description="Disordered" evidence="2">
    <location>
        <begin position="1"/>
        <end position="39"/>
    </location>
</feature>
<feature type="compositionally biased region" description="Low complexity" evidence="2">
    <location>
        <begin position="1104"/>
        <end position="1123"/>
    </location>
</feature>
<comment type="caution">
    <text evidence="3">The sequence shown here is derived from an EMBL/GenBank/DDBJ whole genome shotgun (WGS) entry which is preliminary data.</text>
</comment>
<proteinExistence type="predicted"/>
<evidence type="ECO:0000256" key="1">
    <source>
        <dbReference type="SAM" id="Coils"/>
    </source>
</evidence>
<evidence type="ECO:0000313" key="3">
    <source>
        <dbReference type="EMBL" id="KAK5541386.1"/>
    </source>
</evidence>
<dbReference type="EMBL" id="JAXLQG010000004">
    <property type="protein sequence ID" value="KAK5541386.1"/>
    <property type="molecule type" value="Genomic_DNA"/>
</dbReference>
<evidence type="ECO:0000313" key="4">
    <source>
        <dbReference type="Proteomes" id="UP001345827"/>
    </source>
</evidence>
<gene>
    <name evidence="3" type="ORF">LTR25_003163</name>
</gene>
<feature type="region of interest" description="Disordered" evidence="2">
    <location>
        <begin position="1244"/>
        <end position="1279"/>
    </location>
</feature>
<sequence>MGKPKGKSLPSANSGSADDNFSEALYPPRTSTSLKAADGHNVDGWAEEDIRTYNELLHERARLETEKIELEQKSSRHQTQRALLDKSNTLVNNYFIGPSGGDQKFVGTYSCCLDGDLEATPENIPAHKHPCRHEICRRAKTMGVSWLEMDTIKYYQTRIKSERSERMQNALRKQRDIELVRVKKEDEGTSRERKCVSQDKGMAKSNNGYHLGNTDRLGAVKQATLDMLASQDALSDPKKNAILEAARENEHIVRRIRGRLDKIRHDVNSGKVSPAVARAKLDQANSEMADAEKKNNEFRKMILDVDPAFSQLHQSNQANPSSVHQTTMAFTNSDAFSQAMNVMKGFFGASDPRDVETAIMDLRDVLEVGSTMSPVLQKSLRALEQMLSKQSAGGFAIDVTTGDGKTRPCNNVVEVMMNLRSKMQVSSTPSAAVDPVLNLDEDTVKANLECIKVEDAAKKDMAKTIERMANDTPTSIRAALKKIKGKAISKSPIPPLSDIILDDAINDLLFHRAVKRFIDEVADVDDVVQLSGRLTSLVIAEAHNKPENCLMTLDLFKDSMSRIKNKGHPEVLAQAIAKVEKSMTIFVAAQEAKRNKSAAADKPALSQGPTSKAMLDTGYLLTSTKLNKESWNAFVDFLDTPEVKDQAKVRTHVLGYIYKHLEEGIWDVFHAIAHRHTLHKFRFEPWRTEKLFYLNNMGLAACSGQEKLQDTVLRYQQIGACPAMTAIIVAQRLSYQIRADFDNTRNNMTTLRDMFDHYDSGQNREWFHSFNFILHSIADLFAALVSQITVDDPMAVSIIAADVVSMVLTFVLEIADPTQAEINLSVLKAFISSILIDDENPDEMEKLKDTLSQFHHMCQDSRYRCSPQHVCKARIQALNAENAKPLSAPVPRFGRENQLLRLSTMDELHAMARNSSQDFPRGIKLSLLVDSDWDVALKLIPHLKCIETRNTGHKCECAQKDQDHATDLAKVKSQLNRDFTELNSLLSLRKEPPKSLWARVEENEIKLHDLPMMFTDRPEKVLCDPAEFMAMVKEKLGAGGNSARYLDRFARLDQVPVNVPSIQKNVTGDSSTARRNLSIHDRALLDRALQEGINNIQDDRHLSAASEASNSMSMPSNSRVSNSEILGRTGDKSIHSLLNMNDRELEIANRLTKLIDGMPGMDIPASNFRRVVEPNTLAGIRRPLDDRVVWHIQTAYLVAETSDYRALQTWLEHNVSRAGDLTKYRSCGGCVLSLAHNNITNWETQSGANGQEERSSQDETVQTPRQTEHVTAPVSSADRVDRAAANLSRLVDDFATMTASHPTGSRKRLPKRNR</sequence>
<feature type="compositionally biased region" description="Basic residues" evidence="2">
    <location>
        <begin position="1304"/>
        <end position="1314"/>
    </location>
</feature>
<keyword evidence="1" id="KW-0175">Coiled coil</keyword>
<dbReference type="Proteomes" id="UP001345827">
    <property type="component" value="Unassembled WGS sequence"/>
</dbReference>
<feature type="compositionally biased region" description="Polar residues" evidence="2">
    <location>
        <begin position="10"/>
        <end position="19"/>
    </location>
</feature>
<keyword evidence="4" id="KW-1185">Reference proteome</keyword>
<reference evidence="3 4" key="1">
    <citation type="submission" date="2023-06" db="EMBL/GenBank/DDBJ databases">
        <title>Black Yeasts Isolated from many extreme environments.</title>
        <authorList>
            <person name="Coleine C."/>
            <person name="Stajich J.E."/>
            <person name="Selbmann L."/>
        </authorList>
    </citation>
    <scope>NUCLEOTIDE SEQUENCE [LARGE SCALE GENOMIC DNA]</scope>
    <source>
        <strain evidence="3 4">CCFEE 5887</strain>
    </source>
</reference>
<name>A0AAV9QI87_9PEZI</name>
<feature type="coiled-coil region" evidence="1">
    <location>
        <begin position="46"/>
        <end position="80"/>
    </location>
</feature>
<accession>A0AAV9QI87</accession>
<evidence type="ECO:0000256" key="2">
    <source>
        <dbReference type="SAM" id="MobiDB-lite"/>
    </source>
</evidence>
<feature type="region of interest" description="Disordered" evidence="2">
    <location>
        <begin position="1293"/>
        <end position="1314"/>
    </location>
</feature>
<organism evidence="3 4">
    <name type="scientific">Vermiconidia calcicola</name>
    <dbReference type="NCBI Taxonomy" id="1690605"/>
    <lineage>
        <taxon>Eukaryota</taxon>
        <taxon>Fungi</taxon>
        <taxon>Dikarya</taxon>
        <taxon>Ascomycota</taxon>
        <taxon>Pezizomycotina</taxon>
        <taxon>Dothideomycetes</taxon>
        <taxon>Dothideomycetidae</taxon>
        <taxon>Mycosphaerellales</taxon>
        <taxon>Extremaceae</taxon>
        <taxon>Vermiconidia</taxon>
    </lineage>
</organism>
<protein>
    <submittedName>
        <fullName evidence="3">Uncharacterized protein</fullName>
    </submittedName>
</protein>